<dbReference type="EMBL" id="JADEYP010000006">
    <property type="protein sequence ID" value="MCA5004540.1"/>
    <property type="molecule type" value="Genomic_DNA"/>
</dbReference>
<dbReference type="SMART" id="SM00850">
    <property type="entry name" value="LytTR"/>
    <property type="match status" value="1"/>
</dbReference>
<dbReference type="InterPro" id="IPR046947">
    <property type="entry name" value="LytR-like"/>
</dbReference>
<comment type="caution">
    <text evidence="4">The sequence shown here is derived from an EMBL/GenBank/DDBJ whole genome shotgun (WGS) entry which is preliminary data.</text>
</comment>
<protein>
    <submittedName>
        <fullName evidence="4">Response regulator transcription factor</fullName>
    </submittedName>
</protein>
<dbReference type="InterPro" id="IPR011006">
    <property type="entry name" value="CheY-like_superfamily"/>
</dbReference>
<name>A0ABS7Z6P9_9SPHI</name>
<dbReference type="Pfam" id="PF00072">
    <property type="entry name" value="Response_reg"/>
    <property type="match status" value="1"/>
</dbReference>
<dbReference type="SUPFAM" id="SSF52172">
    <property type="entry name" value="CheY-like"/>
    <property type="match status" value="1"/>
</dbReference>
<dbReference type="InterPro" id="IPR001789">
    <property type="entry name" value="Sig_transdc_resp-reg_receiver"/>
</dbReference>
<feature type="modified residue" description="4-aspartylphosphate" evidence="1">
    <location>
        <position position="55"/>
    </location>
</feature>
<keyword evidence="5" id="KW-1185">Reference proteome</keyword>
<dbReference type="PANTHER" id="PTHR37299">
    <property type="entry name" value="TRANSCRIPTIONAL REGULATOR-RELATED"/>
    <property type="match status" value="1"/>
</dbReference>
<evidence type="ECO:0000259" key="3">
    <source>
        <dbReference type="PROSITE" id="PS50930"/>
    </source>
</evidence>
<sequence length="246" mass="27724">MIRAVILDDETKGSSLLEHKINALEDDIQVVKIFNSPQFALDEIKDINPDVLFLDVEMPKINGFQFLEQLGNFDFEVIFVTAYNEYALEALRANALDYLLKPVSPDELYVAVQKLKKRIGLQHSAMQNLDKSSATAVASRLALPTAEGIYFVKKMDILKVEAMSNYSVFHIANTKSKIIVSRTLKEYETTLSDGDFMRVNRSSIINLNYVVRYKKGDGGTIELLDGSEIEVSPAKKSALIEKLFNY</sequence>
<dbReference type="Gene3D" id="2.40.50.1020">
    <property type="entry name" value="LytTr DNA-binding domain"/>
    <property type="match status" value="1"/>
</dbReference>
<accession>A0ABS7Z6P9</accession>
<dbReference type="RefSeq" id="WP_317197568.1">
    <property type="nucleotide sequence ID" value="NZ_JADEYP010000006.1"/>
</dbReference>
<evidence type="ECO:0000259" key="2">
    <source>
        <dbReference type="PROSITE" id="PS50110"/>
    </source>
</evidence>
<dbReference type="SMART" id="SM00448">
    <property type="entry name" value="REC"/>
    <property type="match status" value="1"/>
</dbReference>
<evidence type="ECO:0000256" key="1">
    <source>
        <dbReference type="PROSITE-ProRule" id="PRU00169"/>
    </source>
</evidence>
<keyword evidence="1" id="KW-0597">Phosphoprotein</keyword>
<feature type="domain" description="HTH LytTR-type" evidence="3">
    <location>
        <begin position="141"/>
        <end position="245"/>
    </location>
</feature>
<dbReference type="PROSITE" id="PS50110">
    <property type="entry name" value="RESPONSE_REGULATORY"/>
    <property type="match status" value="1"/>
</dbReference>
<evidence type="ECO:0000313" key="4">
    <source>
        <dbReference type="EMBL" id="MCA5004540.1"/>
    </source>
</evidence>
<feature type="domain" description="Response regulatory" evidence="2">
    <location>
        <begin position="3"/>
        <end position="116"/>
    </location>
</feature>
<dbReference type="Gene3D" id="3.40.50.2300">
    <property type="match status" value="1"/>
</dbReference>
<dbReference type="Pfam" id="PF04397">
    <property type="entry name" value="LytTR"/>
    <property type="match status" value="1"/>
</dbReference>
<proteinExistence type="predicted"/>
<dbReference type="PANTHER" id="PTHR37299:SF1">
    <property type="entry name" value="STAGE 0 SPORULATION PROTEIN A HOMOLOG"/>
    <property type="match status" value="1"/>
</dbReference>
<dbReference type="PROSITE" id="PS50930">
    <property type="entry name" value="HTH_LYTTR"/>
    <property type="match status" value="1"/>
</dbReference>
<reference evidence="4" key="1">
    <citation type="submission" date="2020-10" db="EMBL/GenBank/DDBJ databases">
        <authorList>
            <person name="Lu T."/>
            <person name="Wang Q."/>
            <person name="Han X."/>
        </authorList>
    </citation>
    <scope>NUCLEOTIDE SEQUENCE</scope>
    <source>
        <strain evidence="4">WQ 366</strain>
    </source>
</reference>
<evidence type="ECO:0000313" key="5">
    <source>
        <dbReference type="Proteomes" id="UP001165302"/>
    </source>
</evidence>
<gene>
    <name evidence="4" type="ORF">IPZ78_05150</name>
</gene>
<organism evidence="4 5">
    <name type="scientific">Sphingobacterium bovistauri</name>
    <dbReference type="NCBI Taxonomy" id="2781959"/>
    <lineage>
        <taxon>Bacteria</taxon>
        <taxon>Pseudomonadati</taxon>
        <taxon>Bacteroidota</taxon>
        <taxon>Sphingobacteriia</taxon>
        <taxon>Sphingobacteriales</taxon>
        <taxon>Sphingobacteriaceae</taxon>
        <taxon>Sphingobacterium</taxon>
    </lineage>
</organism>
<dbReference type="InterPro" id="IPR007492">
    <property type="entry name" value="LytTR_DNA-bd_dom"/>
</dbReference>
<dbReference type="Proteomes" id="UP001165302">
    <property type="component" value="Unassembled WGS sequence"/>
</dbReference>